<name>A0A8J1TZY1_OWEFU</name>
<keyword evidence="2" id="KW-1185">Reference proteome</keyword>
<dbReference type="Pfam" id="PF11229">
    <property type="entry name" value="Focadhesin"/>
    <property type="match status" value="1"/>
</dbReference>
<sequence>AVGKLYTTAVASIAEHGTISDTTTKVPEVALLLEKCDDADSCVATSCCSALVQLVYEGHADFNFVLNSLLNRVPSATNCGGIVQALTDLLILQMRTSVNDGSYDKRGPPHPYITAVENKPDIWHSLLNHIRHLFTHSETRIRQNALKIVSPFVKYALLDPSFADDKTHLRYALWDVLLDNCCQSTSAVTYVAGILNVLAVQCSTEKHIAEYGHHLKRVISTLVGNYGNKKDQWKLLKELLYLSLSTCIKMDQLGMNIYGMVSCLNDLVTQLTDEGAVEGEMLLGLASLMQRSIPSLQIEILHILHMLMEKSTHLNPILQGFLAGPMIQIVAMPTPVTPATTTKKLHHIATKILSLIESRLESSHTMQDSSQQKEGGSKYRGDYSVFGVYTQLTERLSAANNKASDWLKHLAITIPSCKKIPDEVTYIVTSLALKTECLDLAVPVLLAIAKVEPTKAVDLLSVFLYLLHRQKTAATKYVILSALPSLAVHKLAMRPAMKTLLLLCNVPDLKPTGLRLLTSLWQQQDRCFPYLQRLLLDNDNGQRSKVTGVNELLLSKAACIRDICVSRPHQHGADMLGPLSKMLNDYTDTCYAPVASLALQGIHALCKSEVIDIRTTWAVLAPKLTKDDRPLVQVDICRLFSLVPSLAVETQEFQDFYWVVVESLWKFTLSTNDKVVSAAYDALAQFPASHFKLSHLPDQVKAEYSTEAEDDEEDSEKIPGDCFMKLLSALPAQARPAFVHFLTSLVQHEVDNMPRGVHHKHIQRQQVLSSKDKTLSRVAEFILQQHEGGPSPSLQPAIAASMLFCYDPQVEMGKDGRVRKHYIISHGRNYEKMLPVLLNGVPIELENWHMMMLLPQAWAGFIERCFYAMFECRQTELQQQSKREDSEDWEQLDNDSENAWIWVRDKICEILKRASRGAPNSQGNSILALAGLLTIVTSHTSTLDEKALKLADEDSAHLSNNHWKQIVCDTIMAIAEPAYRERFKQRKGSILNIRPHETSCSLLAKASACLSLPQLLPFLITTDTEAVLQLIDSLTGRLPGQPGADDSSILKFHHGLALGMLISKLFEEHFSNVTGSKGMLAVWKALDVLEDSCCFDTTIEGRSGAILGLGVALTTVCNDGKPDSRAHIHAVYSKLLLLMENTGHSDKTFESVTFCVSIVTAVAYNVNILTQDIINSVVDTLYQNLIRNPQMSSLSLSLGLLCYSVGQTGHNAIELFNKTLTDSWAKTIKDKGPVAERVSCLTGLLALTGSERNFLKGLNAAQEKSAICMNPSDVISLAIQQTTNMKDVGSVSHLCYMLGHFYSSMKGENQSSSTVPGNYSYLPDTSVLRAVFDKLSEIVQGGRDEGHEDHAKMCLTSLDGVHNGRFPPVQWAGILSSMMRLPYDVTVKESCLKVAIAQSSTSSSAVLFLTSWLLPPLFYSLPVSCQRLALGKLPILVKSLPVTALKTFCYENILQTVTSEDNAATSKENVVTSEVNDSSSGADMSLCQCSLEGLYEALRVPDPPQSVTYIMYQTVEKLYPQLPSLTKDEEIITLAKCMFEIPDVIVDRLVLADFTSSATYRKGMIVRCYLVSSGHQDIQFLNDAIETLASPDCQNPEELEMYLVQCLHKMAGKKLESGASTKLVQWLVSLMGLIASIENKVPYFTVLCAFLTTRIPPLCLRLVHNVDMLTSSIDDTVLNDIRNLMSYTLPKLALQHPWNQALTKMIDWMIKMSETGDYEMRKTLCGTLLALRGTGKHSDELQHQLQYKNIGM</sequence>
<organism evidence="1 2">
    <name type="scientific">Owenia fusiformis</name>
    <name type="common">Polychaete worm</name>
    <dbReference type="NCBI Taxonomy" id="6347"/>
    <lineage>
        <taxon>Eukaryota</taxon>
        <taxon>Metazoa</taxon>
        <taxon>Spiralia</taxon>
        <taxon>Lophotrochozoa</taxon>
        <taxon>Annelida</taxon>
        <taxon>Polychaeta</taxon>
        <taxon>Sedentaria</taxon>
        <taxon>Canalipalpata</taxon>
        <taxon>Sabellida</taxon>
        <taxon>Oweniida</taxon>
        <taxon>Oweniidae</taxon>
        <taxon>Owenia</taxon>
    </lineage>
</organism>
<dbReference type="OrthoDB" id="6125419at2759"/>
<protein>
    <submittedName>
        <fullName evidence="1">Uncharacterized protein</fullName>
    </submittedName>
</protein>
<evidence type="ECO:0000313" key="1">
    <source>
        <dbReference type="EMBL" id="CAH1796123.1"/>
    </source>
</evidence>
<proteinExistence type="predicted"/>
<dbReference type="Proteomes" id="UP000749559">
    <property type="component" value="Unassembled WGS sequence"/>
</dbReference>
<feature type="non-terminal residue" evidence="1">
    <location>
        <position position="1"/>
    </location>
</feature>
<comment type="caution">
    <text evidence="1">The sequence shown here is derived from an EMBL/GenBank/DDBJ whole genome shotgun (WGS) entry which is preliminary data.</text>
</comment>
<reference evidence="1" key="1">
    <citation type="submission" date="2022-03" db="EMBL/GenBank/DDBJ databases">
        <authorList>
            <person name="Martin C."/>
        </authorList>
    </citation>
    <scope>NUCLEOTIDE SEQUENCE</scope>
</reference>
<gene>
    <name evidence="1" type="ORF">OFUS_LOCUS20568</name>
</gene>
<dbReference type="EMBL" id="CAIIXF020000010">
    <property type="protein sequence ID" value="CAH1796123.1"/>
    <property type="molecule type" value="Genomic_DNA"/>
</dbReference>
<accession>A0A8J1TZY1</accession>
<dbReference type="Pfam" id="PF12530">
    <property type="entry name" value="DUF3730"/>
    <property type="match status" value="1"/>
</dbReference>
<dbReference type="InterPro" id="IPR021392">
    <property type="entry name" value="Focadhesin_C"/>
</dbReference>
<dbReference type="GO" id="GO:0060147">
    <property type="term" value="P:regulation of post-transcriptional gene silencing"/>
    <property type="evidence" value="ECO:0007669"/>
    <property type="project" value="InterPro"/>
</dbReference>
<dbReference type="PANTHER" id="PTHR16212:SF4">
    <property type="entry name" value="FOCADHESIN"/>
    <property type="match status" value="1"/>
</dbReference>
<dbReference type="InterPro" id="IPR022542">
    <property type="entry name" value="FOCAD/RST1_DUF3730"/>
</dbReference>
<dbReference type="PANTHER" id="PTHR16212">
    <property type="entry name" value="FOCADHESIN FAMILY MEMBER"/>
    <property type="match status" value="1"/>
</dbReference>
<dbReference type="InterPro" id="IPR016024">
    <property type="entry name" value="ARM-type_fold"/>
</dbReference>
<dbReference type="InterPro" id="IPR045163">
    <property type="entry name" value="Focadhesin/RST1"/>
</dbReference>
<evidence type="ECO:0000313" key="2">
    <source>
        <dbReference type="Proteomes" id="UP000749559"/>
    </source>
</evidence>
<dbReference type="SUPFAM" id="SSF48371">
    <property type="entry name" value="ARM repeat"/>
    <property type="match status" value="1"/>
</dbReference>